<reference evidence="4" key="1">
    <citation type="journal article" date="2016" name="Nat. Commun.">
        <title>Genome analysis of three Pneumocystis species reveals adaptation mechanisms to life exclusively in mammalian hosts.</title>
        <authorList>
            <person name="Ma L."/>
            <person name="Chen Z."/>
            <person name="Huang D.W."/>
            <person name="Kutty G."/>
            <person name="Ishihara M."/>
            <person name="Wang H."/>
            <person name="Abouelleil A."/>
            <person name="Bishop L."/>
            <person name="Davey E."/>
            <person name="Deng R."/>
            <person name="Deng X."/>
            <person name="Fan L."/>
            <person name="Fantoni G."/>
            <person name="Fitzgerald M."/>
            <person name="Gogineni E."/>
            <person name="Goldberg J.M."/>
            <person name="Handley G."/>
            <person name="Hu X."/>
            <person name="Huber C."/>
            <person name="Jiao X."/>
            <person name="Jones K."/>
            <person name="Levin J.Z."/>
            <person name="Liu Y."/>
            <person name="Macdonald P."/>
            <person name="Melnikov A."/>
            <person name="Raley C."/>
            <person name="Sassi M."/>
            <person name="Sherman B.T."/>
            <person name="Song X."/>
            <person name="Sykes S."/>
            <person name="Tran B."/>
            <person name="Walsh L."/>
            <person name="Xia Y."/>
            <person name="Yang J."/>
            <person name="Young S."/>
            <person name="Zeng Q."/>
            <person name="Zheng X."/>
            <person name="Stephens R."/>
            <person name="Nusbaum C."/>
            <person name="Birren B.W."/>
            <person name="Azadi P."/>
            <person name="Lempicki R.A."/>
            <person name="Cuomo C.A."/>
            <person name="Kovacs J.A."/>
        </authorList>
    </citation>
    <scope>NUCLEOTIDE SEQUENCE [LARGE SCALE GENOMIC DNA]</scope>
    <source>
        <strain evidence="4">B123</strain>
    </source>
</reference>
<gene>
    <name evidence="3" type="ORF">PNEG_03339</name>
</gene>
<keyword evidence="1" id="KW-0175">Coiled coil</keyword>
<comment type="caution">
    <text evidence="3">The sequence shown here is derived from an EMBL/GenBank/DDBJ whole genome shotgun (WGS) entry which is preliminary data.</text>
</comment>
<feature type="coiled-coil region" evidence="1">
    <location>
        <begin position="361"/>
        <end position="388"/>
    </location>
</feature>
<keyword evidence="2" id="KW-0472">Membrane</keyword>
<keyword evidence="4" id="KW-1185">Reference proteome</keyword>
<name>M7P2Q8_PNEMU</name>
<dbReference type="GeneID" id="19897026"/>
<dbReference type="Proteomes" id="UP000011958">
    <property type="component" value="Unassembled WGS sequence"/>
</dbReference>
<accession>M7P2Q8</accession>
<dbReference type="HOGENOM" id="CLU_594622_0_0_1"/>
<evidence type="ECO:0000256" key="2">
    <source>
        <dbReference type="SAM" id="Phobius"/>
    </source>
</evidence>
<evidence type="ECO:0000256" key="1">
    <source>
        <dbReference type="SAM" id="Coils"/>
    </source>
</evidence>
<dbReference type="RefSeq" id="XP_007875418.1">
    <property type="nucleotide sequence ID" value="XM_007877227.1"/>
</dbReference>
<evidence type="ECO:0000313" key="4">
    <source>
        <dbReference type="Proteomes" id="UP000011958"/>
    </source>
</evidence>
<evidence type="ECO:0000313" key="3">
    <source>
        <dbReference type="EMBL" id="EMR08165.1"/>
    </source>
</evidence>
<keyword evidence="2" id="KW-0812">Transmembrane</keyword>
<feature type="coiled-coil region" evidence="1">
    <location>
        <begin position="91"/>
        <end position="118"/>
    </location>
</feature>
<organism evidence="3 4">
    <name type="scientific">Pneumocystis murina (strain B123)</name>
    <name type="common">Mouse pneumocystis pneumonia agent</name>
    <name type="synonym">Pneumocystis carinii f. sp. muris</name>
    <dbReference type="NCBI Taxonomy" id="1069680"/>
    <lineage>
        <taxon>Eukaryota</taxon>
        <taxon>Fungi</taxon>
        <taxon>Dikarya</taxon>
        <taxon>Ascomycota</taxon>
        <taxon>Taphrinomycotina</taxon>
        <taxon>Pneumocystomycetes</taxon>
        <taxon>Pneumocystaceae</taxon>
        <taxon>Pneumocystis</taxon>
    </lineage>
</organism>
<keyword evidence="2" id="KW-1133">Transmembrane helix</keyword>
<dbReference type="VEuPathDB" id="FungiDB:PNEG_03339"/>
<dbReference type="AlphaFoldDB" id="M7P2Q8"/>
<feature type="transmembrane region" description="Helical" evidence="2">
    <location>
        <begin position="424"/>
        <end position="443"/>
    </location>
</feature>
<proteinExistence type="predicted"/>
<dbReference type="EMBL" id="AFWA02000017">
    <property type="protein sequence ID" value="EMR08165.1"/>
    <property type="molecule type" value="Genomic_DNA"/>
</dbReference>
<protein>
    <submittedName>
        <fullName evidence="3">Uncharacterized protein</fullName>
    </submittedName>
</protein>
<dbReference type="OrthoDB" id="5354745at2759"/>
<sequence length="460" mass="53449">MTPFKNISTFKSKFLSENQDCLTFLNQESNISRFHKPQTEKQTNNFLKDHRKNFKEKSLNHEKLSEEELIIRLTTPKSLHSSTYSSSPPFIRELSNDLKRLERACGSASSKIQEKTNNFFPLSYSLYNKSQSPENNNTTTIPSNIHDNEDLKISKKDISVKSPNSSEYFMKLSTNVSPIYPLSGHMESYIPLPDLMSDSRASTSCSEESEIKPIHSTPLYKVTRHSKKTAEEKRDIPCKILKEITPHDQDFRHSISHTQLNVESKNIFNKKSNSTIETDNFHKNNIHKDITFFSEDKKPCNITDPTIDKTIKLFGPGAWTTTPQTRTYIKMLSNLDISGEESKHSHISETQNEDHRLTKMLLLLQEELKSTIINVEELELKIQKFEEDSKNKVSISKEDLLKLQFLYEAKKREIKTYVPLCIRYFFFILCIMFLAINILNWALPMHKTYSELPLYQSWPT</sequence>